<evidence type="ECO:0000256" key="7">
    <source>
        <dbReference type="ARBA" id="ARBA00022842"/>
    </source>
</evidence>
<dbReference type="CDD" id="cd00685">
    <property type="entry name" value="Trans_IPPS_HT"/>
    <property type="match status" value="1"/>
</dbReference>
<dbReference type="Gene3D" id="1.10.600.10">
    <property type="entry name" value="Farnesyl Diphosphate Synthase"/>
    <property type="match status" value="1"/>
</dbReference>
<name>A0A1G7H109_9BACL</name>
<dbReference type="PANTHER" id="PTHR43281:SF1">
    <property type="entry name" value="FARNESYL DIPHOSPHATE SYNTHASE"/>
    <property type="match status" value="1"/>
</dbReference>
<dbReference type="InterPro" id="IPR000092">
    <property type="entry name" value="Polyprenyl_synt"/>
</dbReference>
<keyword evidence="6" id="KW-0479">Metal-binding</keyword>
<dbReference type="Proteomes" id="UP000198823">
    <property type="component" value="Unassembled WGS sequence"/>
</dbReference>
<dbReference type="GO" id="GO:0046872">
    <property type="term" value="F:metal ion binding"/>
    <property type="evidence" value="ECO:0007669"/>
    <property type="project" value="UniProtKB-KW"/>
</dbReference>
<dbReference type="Pfam" id="PF00348">
    <property type="entry name" value="polyprenyl_synt"/>
    <property type="match status" value="1"/>
</dbReference>
<organism evidence="13 14">
    <name type="scientific">Bhargavaea beijingensis</name>
    <dbReference type="NCBI Taxonomy" id="426756"/>
    <lineage>
        <taxon>Bacteria</taxon>
        <taxon>Bacillati</taxon>
        <taxon>Bacillota</taxon>
        <taxon>Bacilli</taxon>
        <taxon>Bacillales</taxon>
        <taxon>Caryophanaceae</taxon>
        <taxon>Bhargavaea</taxon>
    </lineage>
</organism>
<dbReference type="GO" id="GO:0004337">
    <property type="term" value="F:(2E,6E)-farnesyl diphosphate synthase activity"/>
    <property type="evidence" value="ECO:0007669"/>
    <property type="project" value="UniProtKB-EC"/>
</dbReference>
<dbReference type="PANTHER" id="PTHR43281">
    <property type="entry name" value="FARNESYL DIPHOSPHATE SYNTHASE"/>
    <property type="match status" value="1"/>
</dbReference>
<proteinExistence type="inferred from homology"/>
<evidence type="ECO:0000313" key="14">
    <source>
        <dbReference type="Proteomes" id="UP000198823"/>
    </source>
</evidence>
<sequence>MILLKEETGMNEKLKDFMDSRVNDLVPVLEGAVRNLDTDSLLKESMLYSLTAGGKRIRPLLISAVLHDLGRVHPAELHVGAALEMIHTYSLIHDDLPAMDDDDLRRGKPTNHKVYGEATAILAGDAMLTESFSLIGKAPSLTDSERLELILLLTSAAGAEGMVGGQMLDMAAEQKKLSEKELENVHRLKTGALLTFAVEAGAVLSKAKSTEREQLRRYARHIGIAFQIQDDILDVVGDEKITGKKTGADAEQGKNTYPAILTMEGAKKKLLHHHTEAVKAVSFLKDPDPILRLLADYIIQRVS</sequence>
<evidence type="ECO:0000313" key="13">
    <source>
        <dbReference type="EMBL" id="SDE94014.1"/>
    </source>
</evidence>
<keyword evidence="5 12" id="KW-0808">Transferase</keyword>
<dbReference type="GO" id="GO:0005737">
    <property type="term" value="C:cytoplasm"/>
    <property type="evidence" value="ECO:0007669"/>
    <property type="project" value="UniProtKB-ARBA"/>
</dbReference>
<dbReference type="FunFam" id="1.10.600.10:FF:000001">
    <property type="entry name" value="Geranylgeranyl diphosphate synthase"/>
    <property type="match status" value="1"/>
</dbReference>
<dbReference type="STRING" id="426756.SAMN04488126_13214"/>
<evidence type="ECO:0000256" key="10">
    <source>
        <dbReference type="ARBA" id="ARBA00032873"/>
    </source>
</evidence>
<dbReference type="EMBL" id="FNAR01000032">
    <property type="protein sequence ID" value="SDE94014.1"/>
    <property type="molecule type" value="Genomic_DNA"/>
</dbReference>
<gene>
    <name evidence="13" type="ORF">SAMN04488126_13214</name>
</gene>
<protein>
    <recommendedName>
        <fullName evidence="4">Farnesyl diphosphate synthase</fullName>
        <ecNumber evidence="3">2.5.1.10</ecNumber>
    </recommendedName>
    <alternativeName>
        <fullName evidence="10">(2E,6E)-farnesyl diphosphate synthase</fullName>
    </alternativeName>
    <alternativeName>
        <fullName evidence="9">Geranyltranstransferase</fullName>
    </alternativeName>
</protein>
<evidence type="ECO:0000256" key="6">
    <source>
        <dbReference type="ARBA" id="ARBA00022723"/>
    </source>
</evidence>
<dbReference type="PROSITE" id="PS00723">
    <property type="entry name" value="POLYPRENYL_SYNTHASE_1"/>
    <property type="match status" value="1"/>
</dbReference>
<evidence type="ECO:0000256" key="9">
    <source>
        <dbReference type="ARBA" id="ARBA00032380"/>
    </source>
</evidence>
<evidence type="ECO:0000256" key="5">
    <source>
        <dbReference type="ARBA" id="ARBA00022679"/>
    </source>
</evidence>
<evidence type="ECO:0000256" key="11">
    <source>
        <dbReference type="ARBA" id="ARBA00049399"/>
    </source>
</evidence>
<dbReference type="SFLD" id="SFLDG01017">
    <property type="entry name" value="Polyprenyl_Transferase_Like"/>
    <property type="match status" value="1"/>
</dbReference>
<evidence type="ECO:0000256" key="4">
    <source>
        <dbReference type="ARBA" id="ARBA00015100"/>
    </source>
</evidence>
<dbReference type="InterPro" id="IPR008949">
    <property type="entry name" value="Isoprenoid_synthase_dom_sf"/>
</dbReference>
<dbReference type="SUPFAM" id="SSF48576">
    <property type="entry name" value="Terpenoid synthases"/>
    <property type="match status" value="1"/>
</dbReference>
<evidence type="ECO:0000256" key="8">
    <source>
        <dbReference type="ARBA" id="ARBA00023229"/>
    </source>
</evidence>
<keyword evidence="8" id="KW-0414">Isoprene biosynthesis</keyword>
<comment type="similarity">
    <text evidence="2 12">Belongs to the FPP/GGPP synthase family.</text>
</comment>
<comment type="cofactor">
    <cofactor evidence="1">
        <name>Mg(2+)</name>
        <dbReference type="ChEBI" id="CHEBI:18420"/>
    </cofactor>
</comment>
<reference evidence="13 14" key="1">
    <citation type="submission" date="2016-10" db="EMBL/GenBank/DDBJ databases">
        <authorList>
            <person name="de Groot N.N."/>
        </authorList>
    </citation>
    <scope>NUCLEOTIDE SEQUENCE [LARGE SCALE GENOMIC DNA]</scope>
    <source>
        <strain evidence="13 14">CGMCC 1.6762</strain>
    </source>
</reference>
<dbReference type="NCBIfam" id="NF045485">
    <property type="entry name" value="FPPsyn"/>
    <property type="match status" value="1"/>
</dbReference>
<dbReference type="EC" id="2.5.1.10" evidence="3"/>
<evidence type="ECO:0000256" key="3">
    <source>
        <dbReference type="ARBA" id="ARBA00012439"/>
    </source>
</evidence>
<dbReference type="InterPro" id="IPR053378">
    <property type="entry name" value="Prenyl_diphosphate_synthase"/>
</dbReference>
<dbReference type="AlphaFoldDB" id="A0A1G7H109"/>
<evidence type="ECO:0000256" key="2">
    <source>
        <dbReference type="ARBA" id="ARBA00006706"/>
    </source>
</evidence>
<comment type="catalytic activity">
    <reaction evidence="11">
        <text>isopentenyl diphosphate + (2E)-geranyl diphosphate = (2E,6E)-farnesyl diphosphate + diphosphate</text>
        <dbReference type="Rhea" id="RHEA:19361"/>
        <dbReference type="ChEBI" id="CHEBI:33019"/>
        <dbReference type="ChEBI" id="CHEBI:58057"/>
        <dbReference type="ChEBI" id="CHEBI:128769"/>
        <dbReference type="ChEBI" id="CHEBI:175763"/>
        <dbReference type="EC" id="2.5.1.10"/>
    </reaction>
</comment>
<accession>A0A1G7H109</accession>
<dbReference type="PROSITE" id="PS00444">
    <property type="entry name" value="POLYPRENYL_SYNTHASE_2"/>
    <property type="match status" value="1"/>
</dbReference>
<keyword evidence="7" id="KW-0460">Magnesium</keyword>
<evidence type="ECO:0000256" key="1">
    <source>
        <dbReference type="ARBA" id="ARBA00001946"/>
    </source>
</evidence>
<evidence type="ECO:0000256" key="12">
    <source>
        <dbReference type="RuleBase" id="RU004466"/>
    </source>
</evidence>
<dbReference type="SFLD" id="SFLDS00005">
    <property type="entry name" value="Isoprenoid_Synthase_Type_I"/>
    <property type="match status" value="1"/>
</dbReference>
<dbReference type="InterPro" id="IPR033749">
    <property type="entry name" value="Polyprenyl_synt_CS"/>
</dbReference>
<dbReference type="GO" id="GO:0016114">
    <property type="term" value="P:terpenoid biosynthetic process"/>
    <property type="evidence" value="ECO:0007669"/>
    <property type="project" value="UniProtKB-ARBA"/>
</dbReference>